<evidence type="ECO:0000313" key="3">
    <source>
        <dbReference type="Proteomes" id="UP000535937"/>
    </source>
</evidence>
<dbReference type="RefSeq" id="WP_183458729.1">
    <property type="nucleotide sequence ID" value="NZ_JACHWZ010000006.1"/>
</dbReference>
<dbReference type="EMBL" id="JACHWZ010000006">
    <property type="protein sequence ID" value="MBB3060901.1"/>
    <property type="molecule type" value="Genomic_DNA"/>
</dbReference>
<dbReference type="Proteomes" id="UP000535937">
    <property type="component" value="Unassembled WGS sequence"/>
</dbReference>
<dbReference type="InterPro" id="IPR011250">
    <property type="entry name" value="OMP/PagP_B-barrel"/>
</dbReference>
<reference evidence="2 3" key="1">
    <citation type="submission" date="2020-08" db="EMBL/GenBank/DDBJ databases">
        <title>Genomic Encyclopedia of Type Strains, Phase III (KMG-III): the genomes of soil and plant-associated and newly described type strains.</title>
        <authorList>
            <person name="Whitman W."/>
        </authorList>
    </citation>
    <scope>NUCLEOTIDE SEQUENCE [LARGE SCALE GENOMIC DNA]</scope>
    <source>
        <strain evidence="2 3">CECT 8799</strain>
    </source>
</reference>
<dbReference type="GO" id="GO:0055085">
    <property type="term" value="P:transmembrane transport"/>
    <property type="evidence" value="ECO:0007669"/>
    <property type="project" value="TreeGrafter"/>
</dbReference>
<dbReference type="PANTHER" id="PTHR36920:SF1">
    <property type="entry name" value="OUTER MEMBRANE PROTEIN W"/>
    <property type="match status" value="1"/>
</dbReference>
<dbReference type="PROSITE" id="PS00695">
    <property type="entry name" value="ENT_VIR_OMP_2"/>
    <property type="match status" value="1"/>
</dbReference>
<dbReference type="InterPro" id="IPR005618">
    <property type="entry name" value="OMPW"/>
</dbReference>
<keyword evidence="1" id="KW-0732">Signal</keyword>
<sequence>MKMTRILTPLAFAVASAAASAGDSGYVPAPAAAPAPVYEAGSAVVRIGASHVDPDDDSDELNFAGVFLPDFEGSDYSIDSDTTWNFSAAYFLVDHFAVEFVYVGESDHDTDVDGFLGFFPPEDRLHLGDIERRSSSLYLNWFPVCKESWVQPYAGVGIGYTDFDDNNAGVVADAYFADTFGAVGPATLEVKDDWGWTGQVGVDVMLGRDSSWLVNAAVQYMDVSTSTRLKFPVPGAIAGLRAGLDFDPWIYNLGIGYKF</sequence>
<dbReference type="GO" id="GO:0044384">
    <property type="term" value="C:host outer membrane"/>
    <property type="evidence" value="ECO:0007669"/>
    <property type="project" value="InterPro"/>
</dbReference>
<protein>
    <submittedName>
        <fullName evidence="2">Outer membrane protein W</fullName>
    </submittedName>
</protein>
<gene>
    <name evidence="2" type="ORF">FHS09_001721</name>
</gene>
<dbReference type="Gene3D" id="2.40.160.20">
    <property type="match status" value="1"/>
</dbReference>
<evidence type="ECO:0000313" key="2">
    <source>
        <dbReference type="EMBL" id="MBB3060901.1"/>
    </source>
</evidence>
<name>A0A7W4WAW1_9GAMM</name>
<feature type="signal peptide" evidence="1">
    <location>
        <begin position="1"/>
        <end position="21"/>
    </location>
</feature>
<feature type="chain" id="PRO_5030987696" evidence="1">
    <location>
        <begin position="22"/>
        <end position="259"/>
    </location>
</feature>
<dbReference type="SUPFAM" id="SSF56925">
    <property type="entry name" value="OMPA-like"/>
    <property type="match status" value="1"/>
</dbReference>
<dbReference type="AlphaFoldDB" id="A0A7W4WAW1"/>
<evidence type="ECO:0000256" key="1">
    <source>
        <dbReference type="SAM" id="SignalP"/>
    </source>
</evidence>
<accession>A0A7W4WAW1</accession>
<organism evidence="2 3">
    <name type="scientific">Microbulbifer rhizosphaerae</name>
    <dbReference type="NCBI Taxonomy" id="1562603"/>
    <lineage>
        <taxon>Bacteria</taxon>
        <taxon>Pseudomonadati</taxon>
        <taxon>Pseudomonadota</taxon>
        <taxon>Gammaproteobacteria</taxon>
        <taxon>Cellvibrionales</taxon>
        <taxon>Microbulbiferaceae</taxon>
        <taxon>Microbulbifer</taxon>
    </lineage>
</organism>
<comment type="caution">
    <text evidence="2">The sequence shown here is derived from an EMBL/GenBank/DDBJ whole genome shotgun (WGS) entry which is preliminary data.</text>
</comment>
<dbReference type="PANTHER" id="PTHR36920">
    <property type="match status" value="1"/>
</dbReference>
<dbReference type="Pfam" id="PF03922">
    <property type="entry name" value="OmpW"/>
    <property type="match status" value="1"/>
</dbReference>
<dbReference type="InterPro" id="IPR000758">
    <property type="entry name" value="Enterovir_OMP"/>
</dbReference>
<keyword evidence="3" id="KW-1185">Reference proteome</keyword>
<proteinExistence type="predicted"/>
<dbReference type="GO" id="GO:0019867">
    <property type="term" value="C:outer membrane"/>
    <property type="evidence" value="ECO:0007669"/>
    <property type="project" value="InterPro"/>
</dbReference>